<dbReference type="EMBL" id="KN840695">
    <property type="protein sequence ID" value="KIP02177.1"/>
    <property type="molecule type" value="Genomic_DNA"/>
</dbReference>
<evidence type="ECO:0000256" key="1">
    <source>
        <dbReference type="SAM" id="MobiDB-lite"/>
    </source>
</evidence>
<sequence length="443" mass="48387">MVLMHAPQTSPRSAAKTQFCHSNASQGYSHDSVNAMSTTFTAPYQGAYGHQREHSEMEELRMLHDLLEQGTNTAPATPPAILPLNRLLGVELTPPEDVGNLWIDSNAFLRVIGEMQSMDTPTDDAASPMDVREEIPEPTIDCTCNIQFEDPEVHGIASLLGAEEREAHASHDGERTDTSARDVAKCVDRPIPSQRTDTVGNRENSPEGKSHESTAAPDGRISATTSLKARNTAVAGASPVAAQVCQQVSRSQGVFEHTGKEIVEHVVTEQTSGAQATGVQPSTKAVVNKIDPNGPAEPKMVPCPLDGCGILLREGKATGVRPHLTAHHSAWWTAYPSDRAEQCPLCTKQVKKDSFRYHFALFHIQGEDAFPFSCCYCGTKLRTRYGAHLKSCTSRPYVPQEKESAPGEGAARKAAERRGKRKTDEENELAVGRWPSYKRIRWA</sequence>
<gene>
    <name evidence="2" type="ORF">PHLGIDRAFT_16715</name>
</gene>
<accession>A0A0C3S011</accession>
<reference evidence="2 3" key="1">
    <citation type="journal article" date="2014" name="PLoS Genet.">
        <title>Analysis of the Phlebiopsis gigantea genome, transcriptome and secretome provides insight into its pioneer colonization strategies of wood.</title>
        <authorList>
            <person name="Hori C."/>
            <person name="Ishida T."/>
            <person name="Igarashi K."/>
            <person name="Samejima M."/>
            <person name="Suzuki H."/>
            <person name="Master E."/>
            <person name="Ferreira P."/>
            <person name="Ruiz-Duenas F.J."/>
            <person name="Held B."/>
            <person name="Canessa P."/>
            <person name="Larrondo L.F."/>
            <person name="Schmoll M."/>
            <person name="Druzhinina I.S."/>
            <person name="Kubicek C.P."/>
            <person name="Gaskell J.A."/>
            <person name="Kersten P."/>
            <person name="St John F."/>
            <person name="Glasner J."/>
            <person name="Sabat G."/>
            <person name="Splinter BonDurant S."/>
            <person name="Syed K."/>
            <person name="Yadav J."/>
            <person name="Mgbeahuruike A.C."/>
            <person name="Kovalchuk A."/>
            <person name="Asiegbu F.O."/>
            <person name="Lackner G."/>
            <person name="Hoffmeister D."/>
            <person name="Rencoret J."/>
            <person name="Gutierrez A."/>
            <person name="Sun H."/>
            <person name="Lindquist E."/>
            <person name="Barry K."/>
            <person name="Riley R."/>
            <person name="Grigoriev I.V."/>
            <person name="Henrissat B."/>
            <person name="Kues U."/>
            <person name="Berka R.M."/>
            <person name="Martinez A.T."/>
            <person name="Covert S.F."/>
            <person name="Blanchette R.A."/>
            <person name="Cullen D."/>
        </authorList>
    </citation>
    <scope>NUCLEOTIDE SEQUENCE [LARGE SCALE GENOMIC DNA]</scope>
    <source>
        <strain evidence="2 3">11061_1 CR5-6</strain>
    </source>
</reference>
<evidence type="ECO:0000313" key="2">
    <source>
        <dbReference type="EMBL" id="KIP02177.1"/>
    </source>
</evidence>
<protein>
    <submittedName>
        <fullName evidence="2">Uncharacterized protein</fullName>
    </submittedName>
</protein>
<feature type="region of interest" description="Disordered" evidence="1">
    <location>
        <begin position="397"/>
        <end position="428"/>
    </location>
</feature>
<dbReference type="AlphaFoldDB" id="A0A0C3S011"/>
<feature type="compositionally biased region" description="Basic and acidic residues" evidence="1">
    <location>
        <begin position="400"/>
        <end position="417"/>
    </location>
</feature>
<feature type="compositionally biased region" description="Basic and acidic residues" evidence="1">
    <location>
        <begin position="165"/>
        <end position="188"/>
    </location>
</feature>
<keyword evidence="3" id="KW-1185">Reference proteome</keyword>
<evidence type="ECO:0000313" key="3">
    <source>
        <dbReference type="Proteomes" id="UP000053257"/>
    </source>
</evidence>
<dbReference type="HOGENOM" id="CLU_618352_0_0_1"/>
<feature type="compositionally biased region" description="Polar residues" evidence="1">
    <location>
        <begin position="193"/>
        <end position="203"/>
    </location>
</feature>
<organism evidence="2 3">
    <name type="scientific">Phlebiopsis gigantea (strain 11061_1 CR5-6)</name>
    <name type="common">White-rot fungus</name>
    <name type="synonym">Peniophora gigantea</name>
    <dbReference type="NCBI Taxonomy" id="745531"/>
    <lineage>
        <taxon>Eukaryota</taxon>
        <taxon>Fungi</taxon>
        <taxon>Dikarya</taxon>
        <taxon>Basidiomycota</taxon>
        <taxon>Agaricomycotina</taxon>
        <taxon>Agaricomycetes</taxon>
        <taxon>Polyporales</taxon>
        <taxon>Phanerochaetaceae</taxon>
        <taxon>Phlebiopsis</taxon>
    </lineage>
</organism>
<feature type="region of interest" description="Disordered" evidence="1">
    <location>
        <begin position="165"/>
        <end position="220"/>
    </location>
</feature>
<proteinExistence type="predicted"/>
<name>A0A0C3S011_PHLG1</name>
<dbReference type="Proteomes" id="UP000053257">
    <property type="component" value="Unassembled WGS sequence"/>
</dbReference>